<evidence type="ECO:0000313" key="2">
    <source>
        <dbReference type="EMBL" id="MFD0945571.1"/>
    </source>
</evidence>
<organism evidence="2 3">
    <name type="scientific">Sphingomonas canadensis</name>
    <dbReference type="NCBI Taxonomy" id="1219257"/>
    <lineage>
        <taxon>Bacteria</taxon>
        <taxon>Pseudomonadati</taxon>
        <taxon>Pseudomonadota</taxon>
        <taxon>Alphaproteobacteria</taxon>
        <taxon>Sphingomonadales</taxon>
        <taxon>Sphingomonadaceae</taxon>
        <taxon>Sphingomonas</taxon>
    </lineage>
</organism>
<evidence type="ECO:0000313" key="3">
    <source>
        <dbReference type="Proteomes" id="UP001596977"/>
    </source>
</evidence>
<keyword evidence="1" id="KW-0732">Signal</keyword>
<protein>
    <recommendedName>
        <fullName evidence="4">Argininosuccinate lyase</fullName>
    </recommendedName>
</protein>
<feature type="chain" id="PRO_5045221667" description="Argininosuccinate lyase" evidence="1">
    <location>
        <begin position="21"/>
        <end position="120"/>
    </location>
</feature>
<name>A0ABW3H266_9SPHN</name>
<proteinExistence type="predicted"/>
<reference evidence="3" key="1">
    <citation type="journal article" date="2019" name="Int. J. Syst. Evol. Microbiol.">
        <title>The Global Catalogue of Microorganisms (GCM) 10K type strain sequencing project: providing services to taxonomists for standard genome sequencing and annotation.</title>
        <authorList>
            <consortium name="The Broad Institute Genomics Platform"/>
            <consortium name="The Broad Institute Genome Sequencing Center for Infectious Disease"/>
            <person name="Wu L."/>
            <person name="Ma J."/>
        </authorList>
    </citation>
    <scope>NUCLEOTIDE SEQUENCE [LARGE SCALE GENOMIC DNA]</scope>
    <source>
        <strain evidence="3">CCUG 62982</strain>
    </source>
</reference>
<evidence type="ECO:0008006" key="4">
    <source>
        <dbReference type="Google" id="ProtNLM"/>
    </source>
</evidence>
<gene>
    <name evidence="2" type="ORF">ACFQ1E_04380</name>
</gene>
<dbReference type="EMBL" id="JBHTJG010000001">
    <property type="protein sequence ID" value="MFD0945571.1"/>
    <property type="molecule type" value="Genomic_DNA"/>
</dbReference>
<dbReference type="RefSeq" id="WP_264942192.1">
    <property type="nucleotide sequence ID" value="NZ_JAPDRA010000001.1"/>
</dbReference>
<comment type="caution">
    <text evidence="2">The sequence shown here is derived from an EMBL/GenBank/DDBJ whole genome shotgun (WGS) entry which is preliminary data.</text>
</comment>
<evidence type="ECO:0000256" key="1">
    <source>
        <dbReference type="SAM" id="SignalP"/>
    </source>
</evidence>
<keyword evidence="3" id="KW-1185">Reference proteome</keyword>
<feature type="signal peptide" evidence="1">
    <location>
        <begin position="1"/>
        <end position="20"/>
    </location>
</feature>
<dbReference type="Proteomes" id="UP001596977">
    <property type="component" value="Unassembled WGS sequence"/>
</dbReference>
<sequence>MRYALISAVAAMLIAAPAAAEDWDFILVNNAGKEIKKIELSPTGAGDWQTNRLEEDQKEKVVKVGGRTTVHFDKKDNACRYDVRATFSDSTNAIWSGINVCDNSFVTISYKNGAPAYTAN</sequence>
<accession>A0ABW3H266</accession>